<reference evidence="2" key="1">
    <citation type="submission" date="2015-03" db="EMBL/GenBank/DDBJ databases">
        <authorList>
            <consortium name="Pathogen Informatics"/>
        </authorList>
    </citation>
    <scope>NUCLEOTIDE SEQUENCE [LARGE SCALE GENOMIC DNA]</scope>
    <source>
        <strain evidence="2">N09902308</strain>
    </source>
</reference>
<dbReference type="EMBL" id="CSBK01000667">
    <property type="protein sequence ID" value="COX73092.1"/>
    <property type="molecule type" value="Genomic_DNA"/>
</dbReference>
<accession>A0A916LA49</accession>
<dbReference type="Proteomes" id="UP000039021">
    <property type="component" value="Unassembled WGS sequence"/>
</dbReference>
<organism evidence="1 2">
    <name type="scientific">Mycobacterium tuberculosis</name>
    <dbReference type="NCBI Taxonomy" id="1773"/>
    <lineage>
        <taxon>Bacteria</taxon>
        <taxon>Bacillati</taxon>
        <taxon>Actinomycetota</taxon>
        <taxon>Actinomycetes</taxon>
        <taxon>Mycobacteriales</taxon>
        <taxon>Mycobacteriaceae</taxon>
        <taxon>Mycobacterium</taxon>
        <taxon>Mycobacterium tuberculosis complex</taxon>
    </lineage>
</organism>
<proteinExistence type="predicted"/>
<dbReference type="AlphaFoldDB" id="A0A916LA49"/>
<protein>
    <submittedName>
        <fullName evidence="1">Uncharacterized protein</fullName>
    </submittedName>
</protein>
<evidence type="ECO:0000313" key="1">
    <source>
        <dbReference type="EMBL" id="COX73092.1"/>
    </source>
</evidence>
<comment type="caution">
    <text evidence="1">The sequence shown here is derived from an EMBL/GenBank/DDBJ whole genome shotgun (WGS) entry which is preliminary data.</text>
</comment>
<gene>
    <name evidence="1" type="ORF">ERS007739_01655</name>
</gene>
<name>A0A916LA49_MYCTX</name>
<sequence length="51" mass="5340">MTATTGRSAPRWARYKSSAAAATSVDTNGSMTISPVSPSTKLILEISNPRT</sequence>
<evidence type="ECO:0000313" key="2">
    <source>
        <dbReference type="Proteomes" id="UP000039021"/>
    </source>
</evidence>